<gene>
    <name evidence="7" type="ORF">ORY91_000269</name>
    <name evidence="8" type="ORF">V9W64_00720</name>
</gene>
<keyword evidence="3 6" id="KW-0812">Transmembrane</keyword>
<dbReference type="AlphaFoldDB" id="A0A9X4DZV1"/>
<keyword evidence="5 6" id="KW-0472">Membrane</keyword>
<feature type="transmembrane region" description="Helical" evidence="6">
    <location>
        <begin position="74"/>
        <end position="94"/>
    </location>
</feature>
<feature type="transmembrane region" description="Helical" evidence="6">
    <location>
        <begin position="6"/>
        <end position="30"/>
    </location>
</feature>
<evidence type="ECO:0000256" key="4">
    <source>
        <dbReference type="ARBA" id="ARBA00022989"/>
    </source>
</evidence>
<dbReference type="RefSeq" id="WP_274584225.1">
    <property type="nucleotide sequence ID" value="NZ_CP145811.1"/>
</dbReference>
<feature type="transmembrane region" description="Helical" evidence="6">
    <location>
        <begin position="42"/>
        <end position="68"/>
    </location>
</feature>
<keyword evidence="4 6" id="KW-1133">Transmembrane helix</keyword>
<dbReference type="EMBL" id="JAPQFL010000001">
    <property type="protein sequence ID" value="MDD9326898.1"/>
    <property type="molecule type" value="Genomic_DNA"/>
</dbReference>
<protein>
    <submittedName>
        <fullName evidence="7">LysE family translocator</fullName>
    </submittedName>
</protein>
<reference evidence="7" key="1">
    <citation type="submission" date="2022-10" db="EMBL/GenBank/DDBJ databases">
        <authorList>
            <person name="Boutroux M."/>
        </authorList>
    </citation>
    <scope>NUCLEOTIDE SEQUENCE</scope>
    <source>
        <strain evidence="7">51.81</strain>
    </source>
</reference>
<dbReference type="Pfam" id="PF01810">
    <property type="entry name" value="LysE"/>
    <property type="match status" value="1"/>
</dbReference>
<dbReference type="PANTHER" id="PTHR30086">
    <property type="entry name" value="ARGININE EXPORTER PROTEIN ARGO"/>
    <property type="match status" value="1"/>
</dbReference>
<dbReference type="InterPro" id="IPR001123">
    <property type="entry name" value="LeuE-type"/>
</dbReference>
<evidence type="ECO:0000313" key="9">
    <source>
        <dbReference type="Proteomes" id="UP001149607"/>
    </source>
</evidence>
<dbReference type="Proteomes" id="UP001149607">
    <property type="component" value="Chromosome"/>
</dbReference>
<feature type="transmembrane region" description="Helical" evidence="6">
    <location>
        <begin position="115"/>
        <end position="138"/>
    </location>
</feature>
<name>A0A9X4DZV1_9NEIS</name>
<dbReference type="GO" id="GO:0015171">
    <property type="term" value="F:amino acid transmembrane transporter activity"/>
    <property type="evidence" value="ECO:0007669"/>
    <property type="project" value="TreeGrafter"/>
</dbReference>
<dbReference type="GO" id="GO:0005886">
    <property type="term" value="C:plasma membrane"/>
    <property type="evidence" value="ECO:0007669"/>
    <property type="project" value="UniProtKB-SubCell"/>
</dbReference>
<keyword evidence="9" id="KW-1185">Reference proteome</keyword>
<evidence type="ECO:0000256" key="5">
    <source>
        <dbReference type="ARBA" id="ARBA00023136"/>
    </source>
</evidence>
<evidence type="ECO:0000256" key="6">
    <source>
        <dbReference type="SAM" id="Phobius"/>
    </source>
</evidence>
<feature type="transmembrane region" description="Helical" evidence="6">
    <location>
        <begin position="183"/>
        <end position="202"/>
    </location>
</feature>
<evidence type="ECO:0000256" key="2">
    <source>
        <dbReference type="ARBA" id="ARBA00022475"/>
    </source>
</evidence>
<keyword evidence="2" id="KW-1003">Cell membrane</keyword>
<evidence type="ECO:0000313" key="8">
    <source>
        <dbReference type="EMBL" id="WWY03309.1"/>
    </source>
</evidence>
<comment type="subcellular location">
    <subcellularLocation>
        <location evidence="1">Cell membrane</location>
        <topology evidence="1">Multi-pass membrane protein</topology>
    </subcellularLocation>
</comment>
<organism evidence="7">
    <name type="scientific">Neisseria leonii</name>
    <dbReference type="NCBI Taxonomy" id="2995413"/>
    <lineage>
        <taxon>Bacteria</taxon>
        <taxon>Pseudomonadati</taxon>
        <taxon>Pseudomonadota</taxon>
        <taxon>Betaproteobacteria</taxon>
        <taxon>Neisseriales</taxon>
        <taxon>Neisseriaceae</taxon>
        <taxon>Neisseria</taxon>
    </lineage>
</organism>
<proteinExistence type="predicted"/>
<feature type="transmembrane region" description="Helical" evidence="6">
    <location>
        <begin position="150"/>
        <end position="171"/>
    </location>
</feature>
<evidence type="ECO:0000256" key="1">
    <source>
        <dbReference type="ARBA" id="ARBA00004651"/>
    </source>
</evidence>
<sequence length="232" mass="24878">MSQQTLFTYVLTCIIAAATPGPGTMSVVVYAATAGWRKTLPVIFGVQAGMLAMALLALSGVTAALLASPQWFAALQYFGAAYIAWLGVMSLLAARRAAYVESAVQDRGAWRNFRHGMTVTFAGPKTLLFFTSFFPLFIDHTQAVPPQMAVLLFILLFCTLAVHLVYCFCMNKISRIFRQYNRQFHFGVGMVFLLMAAYMAGIKYGTGGRNSDGLAVVGVGQGGEASGGLLGG</sequence>
<reference evidence="8" key="2">
    <citation type="submission" date="2024-02" db="EMBL/GenBank/DDBJ databases">
        <title>Neisseria leonii sp. nov.</title>
        <authorList>
            <person name="Boutroux M."/>
            <person name="Favre-Rochex S."/>
            <person name="Gorgette O."/>
            <person name="Touak G."/>
            <person name="Muhle E."/>
            <person name="Chesneau O."/>
            <person name="Clermont D."/>
            <person name="Rahi P."/>
        </authorList>
    </citation>
    <scope>NUCLEOTIDE SEQUENCE</scope>
    <source>
        <strain evidence="8">51.81</strain>
    </source>
</reference>
<dbReference type="EMBL" id="CP146598">
    <property type="protein sequence ID" value="WWY03309.1"/>
    <property type="molecule type" value="Genomic_DNA"/>
</dbReference>
<accession>A0A9X4DZV1</accession>
<evidence type="ECO:0000256" key="3">
    <source>
        <dbReference type="ARBA" id="ARBA00022692"/>
    </source>
</evidence>
<evidence type="ECO:0000313" key="7">
    <source>
        <dbReference type="EMBL" id="MDD9326898.1"/>
    </source>
</evidence>
<dbReference type="PANTHER" id="PTHR30086:SF20">
    <property type="entry name" value="ARGININE EXPORTER PROTEIN ARGO-RELATED"/>
    <property type="match status" value="1"/>
</dbReference>